<dbReference type="PANTHER" id="PTHR30071:SF1">
    <property type="entry name" value="CYTOCHROME B_B6 PROTEIN-RELATED"/>
    <property type="match status" value="1"/>
</dbReference>
<dbReference type="InterPro" id="IPR003557">
    <property type="entry name" value="Cyt_c_biogenesis_CcmC"/>
</dbReference>
<evidence type="ECO:0000256" key="6">
    <source>
        <dbReference type="ARBA" id="ARBA00022989"/>
    </source>
</evidence>
<accession>A0A1A9GNN0</accession>
<dbReference type="InterPro" id="IPR002541">
    <property type="entry name" value="Cyt_c_assembly"/>
</dbReference>
<dbReference type="AlphaFoldDB" id="A0A1A9GNN0"/>
<protein>
    <recommendedName>
        <fullName evidence="3">Heme exporter protein C</fullName>
    </recommendedName>
</protein>
<evidence type="ECO:0000256" key="1">
    <source>
        <dbReference type="ARBA" id="ARBA00004141"/>
    </source>
</evidence>
<dbReference type="InterPro" id="IPR045062">
    <property type="entry name" value="Cyt_c_biogenesis_CcsA/CcmC"/>
</dbReference>
<evidence type="ECO:0000259" key="9">
    <source>
        <dbReference type="Pfam" id="PF01578"/>
    </source>
</evidence>
<comment type="subcellular location">
    <subcellularLocation>
        <location evidence="1">Membrane</location>
        <topology evidence="1">Multi-pass membrane protein</topology>
    </subcellularLocation>
</comment>
<keyword evidence="4 8" id="KW-0812">Transmembrane</keyword>
<dbReference type="PANTHER" id="PTHR30071">
    <property type="entry name" value="HEME EXPORTER PROTEIN C"/>
    <property type="match status" value="1"/>
</dbReference>
<dbReference type="STRING" id="1300347.I601_2846"/>
<keyword evidence="5" id="KW-0201">Cytochrome c-type biogenesis</keyword>
<keyword evidence="6 8" id="KW-1133">Transmembrane helix</keyword>
<dbReference type="Proteomes" id="UP000077868">
    <property type="component" value="Chromosome"/>
</dbReference>
<evidence type="ECO:0000256" key="5">
    <source>
        <dbReference type="ARBA" id="ARBA00022748"/>
    </source>
</evidence>
<evidence type="ECO:0000313" key="10">
    <source>
        <dbReference type="EMBL" id="ANH39262.1"/>
    </source>
</evidence>
<feature type="transmembrane region" description="Helical" evidence="8">
    <location>
        <begin position="187"/>
        <end position="208"/>
    </location>
</feature>
<dbReference type="Pfam" id="PF01578">
    <property type="entry name" value="Cytochrom_C_asm"/>
    <property type="match status" value="1"/>
</dbReference>
<evidence type="ECO:0000256" key="3">
    <source>
        <dbReference type="ARBA" id="ARBA00016463"/>
    </source>
</evidence>
<keyword evidence="7 8" id="KW-0472">Membrane</keyword>
<feature type="transmembrane region" description="Helical" evidence="8">
    <location>
        <begin position="49"/>
        <end position="68"/>
    </location>
</feature>
<dbReference type="KEGG" id="ndk:I601_2846"/>
<dbReference type="GO" id="GO:0020037">
    <property type="term" value="F:heme binding"/>
    <property type="evidence" value="ECO:0007669"/>
    <property type="project" value="InterPro"/>
</dbReference>
<evidence type="ECO:0000256" key="8">
    <source>
        <dbReference type="SAM" id="Phobius"/>
    </source>
</evidence>
<dbReference type="EMBL" id="CP015079">
    <property type="protein sequence ID" value="ANH39262.1"/>
    <property type="molecule type" value="Genomic_DNA"/>
</dbReference>
<dbReference type="PRINTS" id="PR01386">
    <property type="entry name" value="CCMCBIOGNSIS"/>
</dbReference>
<feature type="transmembrane region" description="Helical" evidence="8">
    <location>
        <begin position="114"/>
        <end position="133"/>
    </location>
</feature>
<dbReference type="OrthoDB" id="9778550at2"/>
<reference evidence="10 11" key="1">
    <citation type="submission" date="2016-03" db="EMBL/GenBank/DDBJ databases">
        <title>Complete genome sequence of a soil Actinobacterium, Nocardioides dokdonensis FR1436.</title>
        <authorList>
            <person name="Kwon S.-K."/>
            <person name="Kim K."/>
            <person name="Kim J.F."/>
        </authorList>
    </citation>
    <scope>NUCLEOTIDE SEQUENCE [LARGE SCALE GENOMIC DNA]</scope>
    <source>
        <strain evidence="10 11">FR1436</strain>
    </source>
</reference>
<keyword evidence="11" id="KW-1185">Reference proteome</keyword>
<name>A0A1A9GNN0_9ACTN</name>
<feature type="transmembrane region" description="Helical" evidence="8">
    <location>
        <begin position="80"/>
        <end position="102"/>
    </location>
</feature>
<evidence type="ECO:0000256" key="2">
    <source>
        <dbReference type="ARBA" id="ARBA00005840"/>
    </source>
</evidence>
<dbReference type="PATRIC" id="fig|1300347.3.peg.2844"/>
<sequence length="250" mass="26944">MTLHPLDRVLGLLAAGAALVALVLALAVAPPDAYQGDAQRLMYVHVPAAWTAYLSFAVVAVASLAYVVKRDLRYDRVAQAAAELGVGLTALAIVLGSLWAYPTWGTWWTWDPRLVTTAILLLVYIGYLGVRGLSTDPDVNARRAAVVGVLAVVNVPLVHFSVVWWRTLHQPPSVLRPGGPDGAIPPVMLSTLLVAIVAFTLLWAWVLVRRTRLLTSLAADRSVEVAVDEEAAADHPEIVVVTTDPERSRP</sequence>
<evidence type="ECO:0000256" key="4">
    <source>
        <dbReference type="ARBA" id="ARBA00022692"/>
    </source>
</evidence>
<dbReference type="GO" id="GO:0005886">
    <property type="term" value="C:plasma membrane"/>
    <property type="evidence" value="ECO:0007669"/>
    <property type="project" value="TreeGrafter"/>
</dbReference>
<organism evidence="10 11">
    <name type="scientific">Nocardioides dokdonensis FR1436</name>
    <dbReference type="NCBI Taxonomy" id="1300347"/>
    <lineage>
        <taxon>Bacteria</taxon>
        <taxon>Bacillati</taxon>
        <taxon>Actinomycetota</taxon>
        <taxon>Actinomycetes</taxon>
        <taxon>Propionibacteriales</taxon>
        <taxon>Nocardioidaceae</taxon>
        <taxon>Nocardioides</taxon>
    </lineage>
</organism>
<dbReference type="GO" id="GO:0017004">
    <property type="term" value="P:cytochrome complex assembly"/>
    <property type="evidence" value="ECO:0007669"/>
    <property type="project" value="UniProtKB-KW"/>
</dbReference>
<feature type="domain" description="Cytochrome c assembly protein" evidence="9">
    <location>
        <begin position="17"/>
        <end position="169"/>
    </location>
</feature>
<comment type="similarity">
    <text evidence="2">Belongs to the CcmC/CycZ/HelC family.</text>
</comment>
<gene>
    <name evidence="10" type="primary">ccmC</name>
    <name evidence="10" type="ORF">I601_2846</name>
</gene>
<evidence type="ECO:0000256" key="7">
    <source>
        <dbReference type="ARBA" id="ARBA00023136"/>
    </source>
</evidence>
<dbReference type="RefSeq" id="WP_068110925.1">
    <property type="nucleotide sequence ID" value="NZ_CP015079.1"/>
</dbReference>
<dbReference type="GO" id="GO:0015232">
    <property type="term" value="F:heme transmembrane transporter activity"/>
    <property type="evidence" value="ECO:0007669"/>
    <property type="project" value="InterPro"/>
</dbReference>
<proteinExistence type="inferred from homology"/>
<evidence type="ECO:0000313" key="11">
    <source>
        <dbReference type="Proteomes" id="UP000077868"/>
    </source>
</evidence>
<feature type="transmembrane region" description="Helical" evidence="8">
    <location>
        <begin position="145"/>
        <end position="167"/>
    </location>
</feature>